<dbReference type="AlphaFoldDB" id="A0AAJ2BN63"/>
<dbReference type="Gene3D" id="1.10.8.60">
    <property type="match status" value="1"/>
</dbReference>
<feature type="domain" description="Sigma-54 factor interaction" evidence="5">
    <location>
        <begin position="1"/>
        <end position="31"/>
    </location>
</feature>
<evidence type="ECO:0000256" key="4">
    <source>
        <dbReference type="ARBA" id="ARBA00023163"/>
    </source>
</evidence>
<dbReference type="GO" id="GO:0006355">
    <property type="term" value="P:regulation of DNA-templated transcription"/>
    <property type="evidence" value="ECO:0007669"/>
    <property type="project" value="InterPro"/>
</dbReference>
<dbReference type="InterPro" id="IPR002197">
    <property type="entry name" value="HTH_Fis"/>
</dbReference>
<keyword evidence="3" id="KW-0805">Transcription regulation</keyword>
<evidence type="ECO:0000259" key="5">
    <source>
        <dbReference type="PROSITE" id="PS50045"/>
    </source>
</evidence>
<keyword evidence="2" id="KW-0067">ATP-binding</keyword>
<dbReference type="RefSeq" id="WP_309755923.1">
    <property type="nucleotide sequence ID" value="NZ_JAVJAF010000001.1"/>
</dbReference>
<organism evidence="6 7">
    <name type="scientific">Pseudomonas oryzihabitans</name>
    <dbReference type="NCBI Taxonomy" id="47885"/>
    <lineage>
        <taxon>Bacteria</taxon>
        <taxon>Pseudomonadati</taxon>
        <taxon>Pseudomonadota</taxon>
        <taxon>Gammaproteobacteria</taxon>
        <taxon>Pseudomonadales</taxon>
        <taxon>Pseudomonadaceae</taxon>
        <taxon>Pseudomonas</taxon>
    </lineage>
</organism>
<dbReference type="InterPro" id="IPR025944">
    <property type="entry name" value="Sigma_54_int_dom_CS"/>
</dbReference>
<evidence type="ECO:0000256" key="3">
    <source>
        <dbReference type="ARBA" id="ARBA00023015"/>
    </source>
</evidence>
<dbReference type="InterPro" id="IPR009057">
    <property type="entry name" value="Homeodomain-like_sf"/>
</dbReference>
<protein>
    <submittedName>
        <fullName evidence="6">DNA-binding NtrC family response regulator</fullName>
    </submittedName>
</protein>
<dbReference type="PRINTS" id="PR01590">
    <property type="entry name" value="HTHFIS"/>
</dbReference>
<dbReference type="Pfam" id="PF25601">
    <property type="entry name" value="AAA_lid_14"/>
    <property type="match status" value="1"/>
</dbReference>
<evidence type="ECO:0000256" key="1">
    <source>
        <dbReference type="ARBA" id="ARBA00022741"/>
    </source>
</evidence>
<gene>
    <name evidence="6" type="ORF">QE440_000968</name>
</gene>
<sequence>MLADDAAALLLRHPWPGNVRELRNAMQRAATLAQGERIVAADLAFLQADAPEALVIDANWPEETLAEATARLERLLIERALQRSGGNRAEAARRLGIHRQLLYTKLSRLGLGVGEDDSPS</sequence>
<dbReference type="SUPFAM" id="SSF46689">
    <property type="entry name" value="Homeodomain-like"/>
    <property type="match status" value="1"/>
</dbReference>
<dbReference type="GO" id="GO:0005524">
    <property type="term" value="F:ATP binding"/>
    <property type="evidence" value="ECO:0007669"/>
    <property type="project" value="UniProtKB-KW"/>
</dbReference>
<evidence type="ECO:0000313" key="6">
    <source>
        <dbReference type="EMBL" id="MDR6233227.1"/>
    </source>
</evidence>
<dbReference type="PROSITE" id="PS50045">
    <property type="entry name" value="SIGMA54_INTERACT_4"/>
    <property type="match status" value="1"/>
</dbReference>
<evidence type="ECO:0000256" key="2">
    <source>
        <dbReference type="ARBA" id="ARBA00022840"/>
    </source>
</evidence>
<dbReference type="Gene3D" id="1.10.10.60">
    <property type="entry name" value="Homeodomain-like"/>
    <property type="match status" value="1"/>
</dbReference>
<keyword evidence="1" id="KW-0547">Nucleotide-binding</keyword>
<keyword evidence="6" id="KW-0238">DNA-binding</keyword>
<reference evidence="6" key="1">
    <citation type="submission" date="2023-08" db="EMBL/GenBank/DDBJ databases">
        <title>Functional and genomic diversity of the sorghum phyllosphere microbiome.</title>
        <authorList>
            <person name="Shade A."/>
        </authorList>
    </citation>
    <scope>NUCLEOTIDE SEQUENCE</scope>
    <source>
        <strain evidence="6">SORGH_AS_0201</strain>
    </source>
</reference>
<dbReference type="InterPro" id="IPR058031">
    <property type="entry name" value="AAA_lid_NorR"/>
</dbReference>
<comment type="caution">
    <text evidence="6">The sequence shown here is derived from an EMBL/GenBank/DDBJ whole genome shotgun (WGS) entry which is preliminary data.</text>
</comment>
<evidence type="ECO:0000313" key="7">
    <source>
        <dbReference type="Proteomes" id="UP001268036"/>
    </source>
</evidence>
<proteinExistence type="predicted"/>
<dbReference type="EMBL" id="JAVJAF010000001">
    <property type="protein sequence ID" value="MDR6233227.1"/>
    <property type="molecule type" value="Genomic_DNA"/>
</dbReference>
<name>A0AAJ2BN63_9PSED</name>
<dbReference type="Proteomes" id="UP001268036">
    <property type="component" value="Unassembled WGS sequence"/>
</dbReference>
<dbReference type="InterPro" id="IPR002078">
    <property type="entry name" value="Sigma_54_int"/>
</dbReference>
<accession>A0AAJ2BN63</accession>
<dbReference type="PANTHER" id="PTHR32071">
    <property type="entry name" value="TRANSCRIPTIONAL REGULATORY PROTEIN"/>
    <property type="match status" value="1"/>
</dbReference>
<dbReference type="Pfam" id="PF02954">
    <property type="entry name" value="HTH_8"/>
    <property type="match status" value="1"/>
</dbReference>
<dbReference type="GO" id="GO:0043565">
    <property type="term" value="F:sequence-specific DNA binding"/>
    <property type="evidence" value="ECO:0007669"/>
    <property type="project" value="InterPro"/>
</dbReference>
<dbReference type="PROSITE" id="PS00688">
    <property type="entry name" value="SIGMA54_INTERACT_3"/>
    <property type="match status" value="1"/>
</dbReference>
<keyword evidence="4" id="KW-0804">Transcription</keyword>